<feature type="non-terminal residue" evidence="2">
    <location>
        <position position="1"/>
    </location>
</feature>
<dbReference type="EMBL" id="RWGY01000007">
    <property type="protein sequence ID" value="TVU40122.1"/>
    <property type="molecule type" value="Genomic_DNA"/>
</dbReference>
<keyword evidence="3" id="KW-1185">Reference proteome</keyword>
<feature type="compositionally biased region" description="Basic and acidic residues" evidence="1">
    <location>
        <begin position="124"/>
        <end position="141"/>
    </location>
</feature>
<name>A0A5J9VUM2_9POAL</name>
<dbReference type="PANTHER" id="PTHR33738:SF8">
    <property type="entry name" value="OS05G0454500 PROTEIN"/>
    <property type="match status" value="1"/>
</dbReference>
<sequence length="150" mass="15957">MDGKKQQHQATEASLVHELLGPKDRRDANPVTAAGINTAFPPPSGTTPRDGSRGVHAINLHASGGEGKAWQGNGSSGSYAATGTTSESSYFELTSVNYGCRDYIYGAGYGQQDPSSHSQTIPPPKKEDNKQQPDDSAAERGDWWKGILLL</sequence>
<evidence type="ECO:0000313" key="3">
    <source>
        <dbReference type="Proteomes" id="UP000324897"/>
    </source>
</evidence>
<organism evidence="2 3">
    <name type="scientific">Eragrostis curvula</name>
    <name type="common">weeping love grass</name>
    <dbReference type="NCBI Taxonomy" id="38414"/>
    <lineage>
        <taxon>Eukaryota</taxon>
        <taxon>Viridiplantae</taxon>
        <taxon>Streptophyta</taxon>
        <taxon>Embryophyta</taxon>
        <taxon>Tracheophyta</taxon>
        <taxon>Spermatophyta</taxon>
        <taxon>Magnoliopsida</taxon>
        <taxon>Liliopsida</taxon>
        <taxon>Poales</taxon>
        <taxon>Poaceae</taxon>
        <taxon>PACMAD clade</taxon>
        <taxon>Chloridoideae</taxon>
        <taxon>Eragrostideae</taxon>
        <taxon>Eragrostidinae</taxon>
        <taxon>Eragrostis</taxon>
    </lineage>
</organism>
<accession>A0A5J9VUM2</accession>
<dbReference type="AlphaFoldDB" id="A0A5J9VUM2"/>
<dbReference type="Gramene" id="TVU40122">
    <property type="protein sequence ID" value="TVU40122"/>
    <property type="gene ID" value="EJB05_13572"/>
</dbReference>
<gene>
    <name evidence="2" type="ORF">EJB05_13572</name>
</gene>
<proteinExistence type="predicted"/>
<feature type="region of interest" description="Disordered" evidence="1">
    <location>
        <begin position="108"/>
        <end position="141"/>
    </location>
</feature>
<dbReference type="Proteomes" id="UP000324897">
    <property type="component" value="Chromosome 4"/>
</dbReference>
<evidence type="ECO:0000256" key="1">
    <source>
        <dbReference type="SAM" id="MobiDB-lite"/>
    </source>
</evidence>
<protein>
    <submittedName>
        <fullName evidence="2">Uncharacterized protein</fullName>
    </submittedName>
</protein>
<feature type="region of interest" description="Disordered" evidence="1">
    <location>
        <begin position="1"/>
        <end position="83"/>
    </location>
</feature>
<reference evidence="2 3" key="1">
    <citation type="journal article" date="2019" name="Sci. Rep.">
        <title>A high-quality genome of Eragrostis curvula grass provides insights into Poaceae evolution and supports new strategies to enhance forage quality.</title>
        <authorList>
            <person name="Carballo J."/>
            <person name="Santos B.A.C.M."/>
            <person name="Zappacosta D."/>
            <person name="Garbus I."/>
            <person name="Selva J.P."/>
            <person name="Gallo C.A."/>
            <person name="Diaz A."/>
            <person name="Albertini E."/>
            <person name="Caccamo M."/>
            <person name="Echenique V."/>
        </authorList>
    </citation>
    <scope>NUCLEOTIDE SEQUENCE [LARGE SCALE GENOMIC DNA]</scope>
    <source>
        <strain evidence="3">cv. Victoria</strain>
        <tissue evidence="2">Leaf</tissue>
    </source>
</reference>
<dbReference type="PANTHER" id="PTHR33738">
    <property type="entry name" value="EMB|CAB82975.1"/>
    <property type="match status" value="1"/>
</dbReference>
<comment type="caution">
    <text evidence="2">The sequence shown here is derived from an EMBL/GenBank/DDBJ whole genome shotgun (WGS) entry which is preliminary data.</text>
</comment>
<evidence type="ECO:0000313" key="2">
    <source>
        <dbReference type="EMBL" id="TVU40122.1"/>
    </source>
</evidence>
<dbReference type="OrthoDB" id="1733797at2759"/>